<dbReference type="PANTHER" id="PTHR43591">
    <property type="entry name" value="METHYLTRANSFERASE"/>
    <property type="match status" value="1"/>
</dbReference>
<dbReference type="GO" id="GO:0004608">
    <property type="term" value="F:phosphatidylethanolamine N-methyltransferase activity"/>
    <property type="evidence" value="ECO:0007669"/>
    <property type="project" value="UniProtKB-EC"/>
</dbReference>
<organism evidence="2 3">
    <name type="scientific">Methanosarcina barkeri MS</name>
    <dbReference type="NCBI Taxonomy" id="1434108"/>
    <lineage>
        <taxon>Archaea</taxon>
        <taxon>Methanobacteriati</taxon>
        <taxon>Methanobacteriota</taxon>
        <taxon>Stenosarchaea group</taxon>
        <taxon>Methanomicrobia</taxon>
        <taxon>Methanosarcinales</taxon>
        <taxon>Methanosarcinaceae</taxon>
        <taxon>Methanosarcina</taxon>
    </lineage>
</organism>
<dbReference type="SUPFAM" id="SSF53335">
    <property type="entry name" value="S-adenosyl-L-methionine-dependent methyltransferases"/>
    <property type="match status" value="1"/>
</dbReference>
<proteinExistence type="predicted"/>
<dbReference type="CDD" id="cd02440">
    <property type="entry name" value="AdoMet_MTases"/>
    <property type="match status" value="1"/>
</dbReference>
<dbReference type="Pfam" id="PF08241">
    <property type="entry name" value="Methyltransf_11"/>
    <property type="match status" value="1"/>
</dbReference>
<sequence length="270" mass="30711">MWDQKGHNGVNMTESGKLELDRTKEGVKKYWDYGSKFYDTAPGNGGIEESQIWKELLSKTIGSSPKNILDVGSGTGIIAMYLTELGHSVTAVDFSEGMMDVARKKAREKGANIRFMEMNVENLNFEDETFDCVTARYVLWTMSHPEKAVKEWIRVVKPGGSVVIIDGKWITKGLLPLISSVNFHIYRFIKYGKNPFTYDYKKDINVSLPNPHGVDKEQVVEYVSKAGLADIAVTDLKRIRDIQRKQLPWYLKYANDHPIFMVHGIAVKNR</sequence>
<evidence type="ECO:0000259" key="1">
    <source>
        <dbReference type="Pfam" id="PF08241"/>
    </source>
</evidence>
<keyword evidence="2" id="KW-0808">Transferase</keyword>
<keyword evidence="3" id="KW-1185">Reference proteome</keyword>
<dbReference type="GO" id="GO:0032259">
    <property type="term" value="P:methylation"/>
    <property type="evidence" value="ECO:0007669"/>
    <property type="project" value="UniProtKB-KW"/>
</dbReference>
<name>A0A0E3QYM7_METBA</name>
<dbReference type="PANTHER" id="PTHR43591:SF24">
    <property type="entry name" value="2-METHOXY-6-POLYPRENYL-1,4-BENZOQUINOL METHYLASE, MITOCHONDRIAL"/>
    <property type="match status" value="1"/>
</dbReference>
<accession>A0A0E3QYM7</accession>
<dbReference type="AlphaFoldDB" id="A0A0E3QYM7"/>
<dbReference type="EC" id="2.1.1.17" evidence="2"/>
<protein>
    <submittedName>
        <fullName evidence="2">Phosphatidylethanolamine N-methyltransferase</fullName>
        <ecNumber evidence="2">2.1.1.17</ecNumber>
    </submittedName>
</protein>
<dbReference type="Proteomes" id="UP000033033">
    <property type="component" value="Chromosome"/>
</dbReference>
<evidence type="ECO:0000313" key="3">
    <source>
        <dbReference type="Proteomes" id="UP000033033"/>
    </source>
</evidence>
<dbReference type="HOGENOM" id="CLU_037990_4_0_2"/>
<dbReference type="STRING" id="1434108.MSBRM_3032"/>
<keyword evidence="2" id="KW-0489">Methyltransferase</keyword>
<dbReference type="PATRIC" id="fig|1434108.4.peg.3859"/>
<dbReference type="InterPro" id="IPR029063">
    <property type="entry name" value="SAM-dependent_MTases_sf"/>
</dbReference>
<feature type="domain" description="Methyltransferase type 11" evidence="1">
    <location>
        <begin position="69"/>
        <end position="164"/>
    </location>
</feature>
<dbReference type="Gene3D" id="3.40.50.150">
    <property type="entry name" value="Vaccinia Virus protein VP39"/>
    <property type="match status" value="1"/>
</dbReference>
<gene>
    <name evidence="2" type="ORF">MSBRM_3032</name>
</gene>
<evidence type="ECO:0000313" key="2">
    <source>
        <dbReference type="EMBL" id="AKB56030.1"/>
    </source>
</evidence>
<dbReference type="InterPro" id="IPR013216">
    <property type="entry name" value="Methyltransf_11"/>
</dbReference>
<reference evidence="2 3" key="1">
    <citation type="submission" date="2014-07" db="EMBL/GenBank/DDBJ databases">
        <title>Methanogenic archaea and the global carbon cycle.</title>
        <authorList>
            <person name="Henriksen J.R."/>
            <person name="Luke J."/>
            <person name="Reinhart S."/>
            <person name="Benedict M.N."/>
            <person name="Youngblut N.D."/>
            <person name="Metcalf M.E."/>
            <person name="Whitaker R.J."/>
            <person name="Metcalf W.W."/>
        </authorList>
    </citation>
    <scope>NUCLEOTIDE SEQUENCE [LARGE SCALE GENOMIC DNA]</scope>
    <source>
        <strain evidence="2 3">MS</strain>
    </source>
</reference>
<dbReference type="EMBL" id="CP009528">
    <property type="protein sequence ID" value="AKB56030.1"/>
    <property type="molecule type" value="Genomic_DNA"/>
</dbReference>
<dbReference type="KEGG" id="mby:MSBRM_3032"/>